<sequence>MRTVRLGAEIPARWRAFVCGLVFLASCVLAASASAWMPHLPRLFSASLTPDPEAALPAPTRYSYREIDTTTMLDVDAPLRTKLIARIPADLSDVLAFYRAELGKRGWQEQHDGAVVTADRVHLVFVSPLGPAMLELDRADSGTSVHLVQRNRDAATKAHVMPEPGRAALMFTNLGSKDVVFILDNRTITLPARAGTERPKAPLFDLPPGKYPYALKIEGRPDRDTTIDLVAGDAWDVTVGPDGDLWSPLQLY</sequence>
<dbReference type="PROSITE" id="PS51257">
    <property type="entry name" value="PROKAR_LIPOPROTEIN"/>
    <property type="match status" value="1"/>
</dbReference>
<protein>
    <submittedName>
        <fullName evidence="1">Uncharacterized protein</fullName>
    </submittedName>
</protein>
<proteinExistence type="predicted"/>
<dbReference type="GeneID" id="32583574"/>
<organism evidence="1 2">
    <name type="scientific">Bradyrhizobium neotropicale</name>
    <dbReference type="NCBI Taxonomy" id="1497615"/>
    <lineage>
        <taxon>Bacteria</taxon>
        <taxon>Pseudomonadati</taxon>
        <taxon>Pseudomonadota</taxon>
        <taxon>Alphaproteobacteria</taxon>
        <taxon>Hyphomicrobiales</taxon>
        <taxon>Nitrobacteraceae</taxon>
        <taxon>Bradyrhizobium</taxon>
    </lineage>
</organism>
<accession>A0A176YNR9</accession>
<dbReference type="RefSeq" id="WP_063681384.1">
    <property type="nucleotide sequence ID" value="NZ_LSEF01000100.1"/>
</dbReference>
<keyword evidence="2" id="KW-1185">Reference proteome</keyword>
<dbReference type="Proteomes" id="UP000077173">
    <property type="component" value="Unassembled WGS sequence"/>
</dbReference>
<dbReference type="EMBL" id="LSEF01000100">
    <property type="protein sequence ID" value="OAF08903.1"/>
    <property type="molecule type" value="Genomic_DNA"/>
</dbReference>
<evidence type="ECO:0000313" key="1">
    <source>
        <dbReference type="EMBL" id="OAF08903.1"/>
    </source>
</evidence>
<gene>
    <name evidence="1" type="ORF">AXW67_27100</name>
</gene>
<evidence type="ECO:0000313" key="2">
    <source>
        <dbReference type="Proteomes" id="UP000077173"/>
    </source>
</evidence>
<name>A0A176YNR9_9BRAD</name>
<reference evidence="1 2" key="1">
    <citation type="submission" date="2016-02" db="EMBL/GenBank/DDBJ databases">
        <title>Draft genome sequence of the strain BR 10247T Bradyrhizobium neotropicale isolated from nodules of Centrolobium paraense.</title>
        <authorList>
            <person name="Simoes-Araujo J.L."/>
            <person name="Barauna A.C."/>
            <person name="Silva K."/>
            <person name="Zilli J.E."/>
        </authorList>
    </citation>
    <scope>NUCLEOTIDE SEQUENCE [LARGE SCALE GENOMIC DNA]</scope>
    <source>
        <strain evidence="1 2">BR 10247</strain>
    </source>
</reference>
<dbReference type="AlphaFoldDB" id="A0A176YNR9"/>
<comment type="caution">
    <text evidence="1">The sequence shown here is derived from an EMBL/GenBank/DDBJ whole genome shotgun (WGS) entry which is preliminary data.</text>
</comment>